<organism evidence="1 2">
    <name type="scientific">Blastococcus brunescens</name>
    <dbReference type="NCBI Taxonomy" id="1564165"/>
    <lineage>
        <taxon>Bacteria</taxon>
        <taxon>Bacillati</taxon>
        <taxon>Actinomycetota</taxon>
        <taxon>Actinomycetes</taxon>
        <taxon>Geodermatophilales</taxon>
        <taxon>Geodermatophilaceae</taxon>
        <taxon>Blastococcus</taxon>
    </lineage>
</organism>
<sequence>MRTSVEHLAGRFGAPPSELGLTILAAGPVEGLAANTLLLGATFPSGATVGHLAVYPGESSLPQAPLVYQSMTSTGTAPAGTALLDRVFAVELAEVLTVSGPVAGTRAEVYDATGALLTTVPLVQGAGAGVLPPQKPAQVRVLDDSGAPVVMAPVTQPGE</sequence>
<dbReference type="RefSeq" id="WP_324274998.1">
    <property type="nucleotide sequence ID" value="NZ_CP141261.1"/>
</dbReference>
<keyword evidence="2" id="KW-1185">Reference proteome</keyword>
<proteinExistence type="predicted"/>
<name>A0ABZ1B1A2_9ACTN</name>
<evidence type="ECO:0000313" key="2">
    <source>
        <dbReference type="Proteomes" id="UP001324287"/>
    </source>
</evidence>
<accession>A0ABZ1B1A2</accession>
<gene>
    <name evidence="1" type="ORF">U6N30_29025</name>
</gene>
<protein>
    <submittedName>
        <fullName evidence="1">Uncharacterized protein</fullName>
    </submittedName>
</protein>
<dbReference type="EMBL" id="CP141261">
    <property type="protein sequence ID" value="WRL63663.1"/>
    <property type="molecule type" value="Genomic_DNA"/>
</dbReference>
<reference evidence="1 2" key="1">
    <citation type="submission" date="2023-12" db="EMBL/GenBank/DDBJ databases">
        <title>Blastococcus brunescens sp. nov., an actonobacterium isolated from sandstone collected in sahara desert.</title>
        <authorList>
            <person name="Gtari M."/>
            <person name="Ghodhbane F."/>
        </authorList>
    </citation>
    <scope>NUCLEOTIDE SEQUENCE [LARGE SCALE GENOMIC DNA]</scope>
    <source>
        <strain evidence="1 2">BMG 8361</strain>
    </source>
</reference>
<dbReference type="Proteomes" id="UP001324287">
    <property type="component" value="Chromosome"/>
</dbReference>
<evidence type="ECO:0000313" key="1">
    <source>
        <dbReference type="EMBL" id="WRL63663.1"/>
    </source>
</evidence>